<dbReference type="OrthoDB" id="2519726at2759"/>
<gene>
    <name evidence="1" type="ORF">AAT19DRAFT_11426</name>
</gene>
<dbReference type="AlphaFoldDB" id="A0A2S9ZWS4"/>
<reference evidence="1 2" key="1">
    <citation type="journal article" date="2018" name="Elife">
        <title>Functional genomics of lipid metabolism in the oleaginous yeast Rhodosporidium toruloides.</title>
        <authorList>
            <person name="Coradetti S.T."/>
            <person name="Pinel D."/>
            <person name="Geiselman G."/>
            <person name="Ito M."/>
            <person name="Mondo S."/>
            <person name="Reilly M.C."/>
            <person name="Cheng Y.F."/>
            <person name="Bauer S."/>
            <person name="Grigoriev I."/>
            <person name="Gladden J.M."/>
            <person name="Simmons B.A."/>
            <person name="Brem R."/>
            <person name="Arkin A.P."/>
            <person name="Skerker J.M."/>
        </authorList>
    </citation>
    <scope>NUCLEOTIDE SEQUENCE [LARGE SCALE GENOMIC DNA]</scope>
    <source>
        <strain evidence="1 2">NBRC 0880</strain>
    </source>
</reference>
<evidence type="ECO:0000313" key="1">
    <source>
        <dbReference type="EMBL" id="PRQ70194.1"/>
    </source>
</evidence>
<protein>
    <submittedName>
        <fullName evidence="1">Putative 1-aminocyclopropane-1-carboxylate deaminase</fullName>
    </submittedName>
</protein>
<dbReference type="EMBL" id="LCTV02000016">
    <property type="protein sequence ID" value="PRQ70194.1"/>
    <property type="molecule type" value="Genomic_DNA"/>
</dbReference>
<sequence>MASTLHDLKPERALQVLLRRPEPPWPYPKREDVLALVDLIYNSFEKATALEKRINALRRHVEYDWSSLTPRQWDHVRTRCEKGLRELGDGTAGSAVVNVFRSFDALGLDQVAPLPKGKFAVKDIQPDARAESYNAAIMRETENLRLRYHNAGHPGPSWFLPNAQADRLKAERVHFLSHAAQDVLLEHIAYLANLESLPPVDKLPSVTQLLVNAELGARYLDFRRTIIGSPLPPAVKTNYLRQLDFPFVARLPLQLTDELVKDIREGTIYTSEELMVGAATRIYERHVDAIVDCLRRTSLETAVVHGWKEEYLSLLKEWKGQGWSPLEMDAEWETLRAAENELWAGGAHSIELPKRALAFVQAKARRSATTFALSHPYPRISHRMARRIGTSKETWEAERATGLF</sequence>
<accession>A0A2S9ZWS4</accession>
<proteinExistence type="predicted"/>
<comment type="caution">
    <text evidence="1">The sequence shown here is derived from an EMBL/GenBank/DDBJ whole genome shotgun (WGS) entry which is preliminary data.</text>
</comment>
<organism evidence="1 2">
    <name type="scientific">Rhodotorula toruloides</name>
    <name type="common">Yeast</name>
    <name type="synonym">Rhodosporidium toruloides</name>
    <dbReference type="NCBI Taxonomy" id="5286"/>
    <lineage>
        <taxon>Eukaryota</taxon>
        <taxon>Fungi</taxon>
        <taxon>Dikarya</taxon>
        <taxon>Basidiomycota</taxon>
        <taxon>Pucciniomycotina</taxon>
        <taxon>Microbotryomycetes</taxon>
        <taxon>Sporidiobolales</taxon>
        <taxon>Sporidiobolaceae</taxon>
        <taxon>Rhodotorula</taxon>
    </lineage>
</organism>
<evidence type="ECO:0000313" key="2">
    <source>
        <dbReference type="Proteomes" id="UP000239560"/>
    </source>
</evidence>
<name>A0A2S9ZWS4_RHOTO</name>
<dbReference type="Proteomes" id="UP000239560">
    <property type="component" value="Unassembled WGS sequence"/>
</dbReference>